<name>A0ABV0EAB9_9BURK</name>
<comment type="caution">
    <text evidence="1">The sequence shown here is derived from an EMBL/GenBank/DDBJ whole genome shotgun (WGS) entry which is preliminary data.</text>
</comment>
<accession>A0ABV0EAB9</accession>
<dbReference type="Proteomes" id="UP001462961">
    <property type="component" value="Unassembled WGS sequence"/>
</dbReference>
<gene>
    <name evidence="1" type="ORF">VOI32_41690</name>
</gene>
<dbReference type="RefSeq" id="WP_347329425.1">
    <property type="nucleotide sequence ID" value="NZ_JAYLVJ010000201.1"/>
</dbReference>
<protein>
    <submittedName>
        <fullName evidence="1">Uncharacterized protein</fullName>
    </submittedName>
</protein>
<reference evidence="1 2" key="1">
    <citation type="submission" date="2024-01" db="EMBL/GenBank/DDBJ databases">
        <title>The diversity of rhizobia nodulating Mimosa spp. in eleven states of Brazil covering several biomes is determined by host plant, location, and edaphic factors.</title>
        <authorList>
            <person name="Rouws L."/>
            <person name="Barauna A."/>
            <person name="Beukes C."/>
            <person name="De Faria S.M."/>
            <person name="Gross E."/>
            <person name="Dos Reis Junior F.B."/>
            <person name="Simon M."/>
            <person name="Maluk M."/>
            <person name="Odee D.W."/>
            <person name="Kenicer G."/>
            <person name="Young J.P.W."/>
            <person name="Reis V.M."/>
            <person name="Zilli J."/>
            <person name="James E.K."/>
        </authorList>
    </citation>
    <scope>NUCLEOTIDE SEQUENCE [LARGE SCALE GENOMIC DNA]</scope>
    <source>
        <strain evidence="1 2">JHI1651</strain>
    </source>
</reference>
<organism evidence="1 2">
    <name type="scientific">Paraburkholderia caribensis</name>
    <dbReference type="NCBI Taxonomy" id="75105"/>
    <lineage>
        <taxon>Bacteria</taxon>
        <taxon>Pseudomonadati</taxon>
        <taxon>Pseudomonadota</taxon>
        <taxon>Betaproteobacteria</taxon>
        <taxon>Burkholderiales</taxon>
        <taxon>Burkholderiaceae</taxon>
        <taxon>Paraburkholderia</taxon>
    </lineage>
</organism>
<keyword evidence="2" id="KW-1185">Reference proteome</keyword>
<proteinExistence type="predicted"/>
<evidence type="ECO:0000313" key="2">
    <source>
        <dbReference type="Proteomes" id="UP001462961"/>
    </source>
</evidence>
<sequence>MTLLPWHTGLAYALLGTELNLVLTPHPDIPGLVAELNAAGWPRERVTSSARDAWRGQAWPHPVPAGLRAGLGAAQLAGALREARAAYGLVSL</sequence>
<feature type="non-terminal residue" evidence="1">
    <location>
        <position position="92"/>
    </location>
</feature>
<dbReference type="EMBL" id="JAYLVJ010000201">
    <property type="protein sequence ID" value="MEO1760341.1"/>
    <property type="molecule type" value="Genomic_DNA"/>
</dbReference>
<evidence type="ECO:0000313" key="1">
    <source>
        <dbReference type="EMBL" id="MEO1760341.1"/>
    </source>
</evidence>